<evidence type="ECO:0000259" key="1">
    <source>
        <dbReference type="Pfam" id="PF26351"/>
    </source>
</evidence>
<evidence type="ECO:0000313" key="3">
    <source>
        <dbReference type="Proteomes" id="UP000824229"/>
    </source>
</evidence>
<sequence length="231" mass="26976">MNKGVGTLNEKTIHAVLKNYYAPNTLYHEIKIGHYVADILIDRQILEIQTRHFNTMRKKLDAFLPNYDVTIVYPIAYTKWLCWINEETGEISSKRKSPKKGTIYSIIPELYRIKSYLTHPNLHFILTFLNVEEYRLLNGWSQDKKRGSSRHDGIPTELIGEIHLHTLSDYEQFLPHDLPPLFTTKDYQKHTKVSQKIASTALHILYHLGLVVRVGKKGRAFLYERATLHFS</sequence>
<reference evidence="2" key="2">
    <citation type="submission" date="2021-04" db="EMBL/GenBank/DDBJ databases">
        <authorList>
            <person name="Gilroy R."/>
        </authorList>
    </citation>
    <scope>NUCLEOTIDE SEQUENCE</scope>
    <source>
        <strain evidence="2">B5-657</strain>
    </source>
</reference>
<evidence type="ECO:0000313" key="2">
    <source>
        <dbReference type="EMBL" id="MBU3803775.1"/>
    </source>
</evidence>
<proteinExistence type="predicted"/>
<reference evidence="2" key="1">
    <citation type="journal article" date="2021" name="PeerJ">
        <title>Extensive microbial diversity within the chicken gut microbiome revealed by metagenomics and culture.</title>
        <authorList>
            <person name="Gilroy R."/>
            <person name="Ravi A."/>
            <person name="Getino M."/>
            <person name="Pursley I."/>
            <person name="Horton D.L."/>
            <person name="Alikhan N.F."/>
            <person name="Baker D."/>
            <person name="Gharbi K."/>
            <person name="Hall N."/>
            <person name="Watson M."/>
            <person name="Adriaenssens E.M."/>
            <person name="Foster-Nyarko E."/>
            <person name="Jarju S."/>
            <person name="Secka A."/>
            <person name="Antonio M."/>
            <person name="Oren A."/>
            <person name="Chaudhuri R.R."/>
            <person name="La Ragione R."/>
            <person name="Hildebrand F."/>
            <person name="Pallen M.J."/>
        </authorList>
    </citation>
    <scope>NUCLEOTIDE SEQUENCE</scope>
    <source>
        <strain evidence="2">B5-657</strain>
    </source>
</reference>
<gene>
    <name evidence="2" type="ORF">H9872_03320</name>
</gene>
<feature type="domain" description="DUF8091" evidence="1">
    <location>
        <begin position="11"/>
        <end position="164"/>
    </location>
</feature>
<comment type="caution">
    <text evidence="2">The sequence shown here is derived from an EMBL/GenBank/DDBJ whole genome shotgun (WGS) entry which is preliminary data.</text>
</comment>
<dbReference type="Proteomes" id="UP000824229">
    <property type="component" value="Unassembled WGS sequence"/>
</dbReference>
<dbReference type="InterPro" id="IPR058404">
    <property type="entry name" value="DUF8091"/>
</dbReference>
<protein>
    <recommendedName>
        <fullName evidence="1">DUF8091 domain-containing protein</fullName>
    </recommendedName>
</protein>
<dbReference type="Pfam" id="PF26351">
    <property type="entry name" value="DUF8091"/>
    <property type="match status" value="1"/>
</dbReference>
<dbReference type="EMBL" id="JAHLFQ010000064">
    <property type="protein sequence ID" value="MBU3803775.1"/>
    <property type="molecule type" value="Genomic_DNA"/>
</dbReference>
<accession>A0A9E2KBE1</accession>
<organism evidence="2 3">
    <name type="scientific">Candidatus Cellulosilyticum pullistercoris</name>
    <dbReference type="NCBI Taxonomy" id="2838521"/>
    <lineage>
        <taxon>Bacteria</taxon>
        <taxon>Bacillati</taxon>
        <taxon>Bacillota</taxon>
        <taxon>Clostridia</taxon>
        <taxon>Lachnospirales</taxon>
        <taxon>Cellulosilyticaceae</taxon>
        <taxon>Cellulosilyticum</taxon>
    </lineage>
</organism>
<name>A0A9E2KBE1_9FIRM</name>
<dbReference type="AlphaFoldDB" id="A0A9E2KBE1"/>